<dbReference type="KEGG" id="shaw:CEB94_37100"/>
<evidence type="ECO:0000313" key="2">
    <source>
        <dbReference type="Proteomes" id="UP000495940"/>
    </source>
</evidence>
<keyword evidence="2" id="KW-1185">Reference proteome</keyword>
<accession>A0A6G5RPN3</accession>
<sequence>MPDDIATRAYEFRVAGPVPQDIAETFPELDTVAIGTQTVFYGDVVDEAHLWGLLNRFQLCGLLIVEMRPRPS</sequence>
<dbReference type="AlphaFoldDB" id="A0A6G5RPN3"/>
<evidence type="ECO:0000313" key="1">
    <source>
        <dbReference type="EMBL" id="QCD59791.1"/>
    </source>
</evidence>
<dbReference type="Proteomes" id="UP000495940">
    <property type="component" value="Chromosome"/>
</dbReference>
<dbReference type="RefSeq" id="WP_175436253.1">
    <property type="nucleotide sequence ID" value="NZ_CP021978.1"/>
</dbReference>
<organism evidence="1 2">
    <name type="scientific">Streptomyces hawaiiensis</name>
    <dbReference type="NCBI Taxonomy" id="67305"/>
    <lineage>
        <taxon>Bacteria</taxon>
        <taxon>Bacillati</taxon>
        <taxon>Actinomycetota</taxon>
        <taxon>Actinomycetes</taxon>
        <taxon>Kitasatosporales</taxon>
        <taxon>Streptomycetaceae</taxon>
        <taxon>Streptomyces</taxon>
    </lineage>
</organism>
<reference evidence="1 2" key="1">
    <citation type="submission" date="2017-06" db="EMBL/GenBank/DDBJ databases">
        <title>Complete Genome Sequence of Streptomyces hawaiiensis NRRL 15010 and insights into acyldepsipeptides biosynthesis.</title>
        <authorList>
            <person name="Mariita R.M."/>
            <person name="Sello J.K."/>
        </authorList>
    </citation>
    <scope>NUCLEOTIDE SEQUENCE [LARGE SCALE GENOMIC DNA]</scope>
    <source>
        <strain evidence="1 2">ATCC 12236</strain>
    </source>
</reference>
<name>A0A6G5RPN3_9ACTN</name>
<proteinExistence type="predicted"/>
<gene>
    <name evidence="1" type="ORF">CEB94_37100</name>
</gene>
<protein>
    <submittedName>
        <fullName evidence="1">Uncharacterized protein</fullName>
    </submittedName>
</protein>
<dbReference type="EMBL" id="CP021978">
    <property type="protein sequence ID" value="QCD59791.1"/>
    <property type="molecule type" value="Genomic_DNA"/>
</dbReference>